<name>A0A8K0XMR0_9AGAR</name>
<dbReference type="PANTHER" id="PTHR43431">
    <property type="entry name" value="OXIDOREDUCTASE, SHORT CHAIN DEHYDROGENASE/REDUCTASE FAMILY (AFU_ORTHOLOGUE AFUA_5G14000)"/>
    <property type="match status" value="1"/>
</dbReference>
<dbReference type="AlphaFoldDB" id="A0A8K0XMR0"/>
<dbReference type="Gene3D" id="3.40.50.720">
    <property type="entry name" value="NAD(P)-binding Rossmann-like Domain"/>
    <property type="match status" value="1"/>
</dbReference>
<proteinExistence type="predicted"/>
<reference evidence="1" key="1">
    <citation type="journal article" date="2021" name="New Phytol.">
        <title>Evolutionary innovations through gain and loss of genes in the ectomycorrhizal Boletales.</title>
        <authorList>
            <person name="Wu G."/>
            <person name="Miyauchi S."/>
            <person name="Morin E."/>
            <person name="Kuo A."/>
            <person name="Drula E."/>
            <person name="Varga T."/>
            <person name="Kohler A."/>
            <person name="Feng B."/>
            <person name="Cao Y."/>
            <person name="Lipzen A."/>
            <person name="Daum C."/>
            <person name="Hundley H."/>
            <person name="Pangilinan J."/>
            <person name="Johnson J."/>
            <person name="Barry K."/>
            <person name="LaButti K."/>
            <person name="Ng V."/>
            <person name="Ahrendt S."/>
            <person name="Min B."/>
            <person name="Choi I.G."/>
            <person name="Park H."/>
            <person name="Plett J.M."/>
            <person name="Magnuson J."/>
            <person name="Spatafora J.W."/>
            <person name="Nagy L.G."/>
            <person name="Henrissat B."/>
            <person name="Grigoriev I.V."/>
            <person name="Yang Z.L."/>
            <person name="Xu J."/>
            <person name="Martin F.M."/>
        </authorList>
    </citation>
    <scope>NUCLEOTIDE SEQUENCE</scope>
    <source>
        <strain evidence="1">KKN 215</strain>
    </source>
</reference>
<dbReference type="PANTHER" id="PTHR43431:SF7">
    <property type="entry name" value="OXIDOREDUCTASE, SHORT CHAIN DEHYDROGENASE_REDUCTASE FAMILY (AFU_ORTHOLOGUE AFUA_5G14000)"/>
    <property type="match status" value="1"/>
</dbReference>
<protein>
    <recommendedName>
        <fullName evidence="3">NAD(P)-binding protein</fullName>
    </recommendedName>
</protein>
<keyword evidence="2" id="KW-1185">Reference proteome</keyword>
<dbReference type="SUPFAM" id="SSF51735">
    <property type="entry name" value="NAD(P)-binding Rossmann-fold domains"/>
    <property type="match status" value="1"/>
</dbReference>
<organism evidence="1 2">
    <name type="scientific">Cristinia sonorae</name>
    <dbReference type="NCBI Taxonomy" id="1940300"/>
    <lineage>
        <taxon>Eukaryota</taxon>
        <taxon>Fungi</taxon>
        <taxon>Dikarya</taxon>
        <taxon>Basidiomycota</taxon>
        <taxon>Agaricomycotina</taxon>
        <taxon>Agaricomycetes</taxon>
        <taxon>Agaricomycetidae</taxon>
        <taxon>Agaricales</taxon>
        <taxon>Pleurotineae</taxon>
        <taxon>Stephanosporaceae</taxon>
        <taxon>Cristinia</taxon>
    </lineage>
</organism>
<dbReference type="Proteomes" id="UP000813824">
    <property type="component" value="Unassembled WGS sequence"/>
</dbReference>
<comment type="caution">
    <text evidence="1">The sequence shown here is derived from an EMBL/GenBank/DDBJ whole genome shotgun (WGS) entry which is preliminary data.</text>
</comment>
<evidence type="ECO:0008006" key="3">
    <source>
        <dbReference type="Google" id="ProtNLM"/>
    </source>
</evidence>
<evidence type="ECO:0000313" key="1">
    <source>
        <dbReference type="EMBL" id="KAH8093888.1"/>
    </source>
</evidence>
<dbReference type="Pfam" id="PF00106">
    <property type="entry name" value="adh_short"/>
    <property type="match status" value="1"/>
</dbReference>
<accession>A0A8K0XMR0</accession>
<dbReference type="InterPro" id="IPR036291">
    <property type="entry name" value="NAD(P)-bd_dom_sf"/>
</dbReference>
<dbReference type="OrthoDB" id="5399006at2759"/>
<dbReference type="EMBL" id="JAEVFJ010000027">
    <property type="protein sequence ID" value="KAH8093888.1"/>
    <property type="molecule type" value="Genomic_DNA"/>
</dbReference>
<sequence>MKLSSQSCLPTTHSMIIRLDDVHSLPRGSYITRLHKMLRGSSASIFRPHPHARLTQHLNILKNSKFSTFSTVMSSARPILVVAGIGNGSGTGASTARLFSKAGYRVALVARNPEHLKKLADEINQSGGEAVAFPIASYSYSDVIKNLQEIKQHSWPGNEKSEIRAAVWNASFGAFKTFLDVTEEDLKRVTETSIDAPFAFSREVILAFQENSIDEKGRRGTLIFTGATASIRGNVFTSAFASGKFALRALSQSLAKEFGKQNIHVAHAIIDGGILTDLAASRRAEGEARDSYINNEDIRLSPNSIAESYLYLTNQDRSSWTWELDLRPAHEKW</sequence>
<dbReference type="InterPro" id="IPR002347">
    <property type="entry name" value="SDR_fam"/>
</dbReference>
<evidence type="ECO:0000313" key="2">
    <source>
        <dbReference type="Proteomes" id="UP000813824"/>
    </source>
</evidence>
<gene>
    <name evidence="1" type="ORF">BXZ70DRAFT_948338</name>
</gene>